<dbReference type="InterPro" id="IPR039292">
    <property type="entry name" value="SICKLE"/>
</dbReference>
<evidence type="ECO:0000313" key="2">
    <source>
        <dbReference type="EMBL" id="KAK4429169.1"/>
    </source>
</evidence>
<dbReference type="AlphaFoldDB" id="A0AAE2CP87"/>
<protein>
    <submittedName>
        <fullName evidence="2">Protein SICKLE</fullName>
    </submittedName>
</protein>
<dbReference type="EMBL" id="JACGWO010000004">
    <property type="protein sequence ID" value="KAK4429169.1"/>
    <property type="molecule type" value="Genomic_DNA"/>
</dbReference>
<organism evidence="2 3">
    <name type="scientific">Sesamum alatum</name>
    <dbReference type="NCBI Taxonomy" id="300844"/>
    <lineage>
        <taxon>Eukaryota</taxon>
        <taxon>Viridiplantae</taxon>
        <taxon>Streptophyta</taxon>
        <taxon>Embryophyta</taxon>
        <taxon>Tracheophyta</taxon>
        <taxon>Spermatophyta</taxon>
        <taxon>Magnoliopsida</taxon>
        <taxon>eudicotyledons</taxon>
        <taxon>Gunneridae</taxon>
        <taxon>Pentapetalae</taxon>
        <taxon>asterids</taxon>
        <taxon>lamiids</taxon>
        <taxon>Lamiales</taxon>
        <taxon>Pedaliaceae</taxon>
        <taxon>Sesamum</taxon>
    </lineage>
</organism>
<proteinExistence type="predicted"/>
<accession>A0AAE2CP87</accession>
<gene>
    <name evidence="2" type="ORF">Salat_1217100</name>
</gene>
<dbReference type="PANTHER" id="PTHR36054:SF2">
    <property type="entry name" value="PROTEIN SICKLE"/>
    <property type="match status" value="1"/>
</dbReference>
<evidence type="ECO:0000256" key="1">
    <source>
        <dbReference type="SAM" id="MobiDB-lite"/>
    </source>
</evidence>
<feature type="compositionally biased region" description="Basic and acidic residues" evidence="1">
    <location>
        <begin position="1"/>
        <end position="15"/>
    </location>
</feature>
<dbReference type="PANTHER" id="PTHR36054">
    <property type="entry name" value="PROTEIN SICKLE"/>
    <property type="match status" value="1"/>
</dbReference>
<dbReference type="GO" id="GO:0000398">
    <property type="term" value="P:mRNA splicing, via spliceosome"/>
    <property type="evidence" value="ECO:0007669"/>
    <property type="project" value="InterPro"/>
</dbReference>
<feature type="compositionally biased region" description="Pro residues" evidence="1">
    <location>
        <begin position="105"/>
        <end position="114"/>
    </location>
</feature>
<reference evidence="2" key="2">
    <citation type="journal article" date="2024" name="Plant">
        <title>Genomic evolution and insights into agronomic trait innovations of Sesamum species.</title>
        <authorList>
            <person name="Miao H."/>
            <person name="Wang L."/>
            <person name="Qu L."/>
            <person name="Liu H."/>
            <person name="Sun Y."/>
            <person name="Le M."/>
            <person name="Wang Q."/>
            <person name="Wei S."/>
            <person name="Zheng Y."/>
            <person name="Lin W."/>
            <person name="Duan Y."/>
            <person name="Cao H."/>
            <person name="Xiong S."/>
            <person name="Wang X."/>
            <person name="Wei L."/>
            <person name="Li C."/>
            <person name="Ma Q."/>
            <person name="Ju M."/>
            <person name="Zhao R."/>
            <person name="Li G."/>
            <person name="Mu C."/>
            <person name="Tian Q."/>
            <person name="Mei H."/>
            <person name="Zhang T."/>
            <person name="Gao T."/>
            <person name="Zhang H."/>
        </authorList>
    </citation>
    <scope>NUCLEOTIDE SEQUENCE</scope>
    <source>
        <strain evidence="2">3651</strain>
    </source>
</reference>
<feature type="compositionally biased region" description="Polar residues" evidence="1">
    <location>
        <begin position="44"/>
        <end position="54"/>
    </location>
</feature>
<keyword evidence="3" id="KW-1185">Reference proteome</keyword>
<feature type="compositionally biased region" description="Polar residues" evidence="1">
    <location>
        <begin position="78"/>
        <end position="87"/>
    </location>
</feature>
<reference evidence="2" key="1">
    <citation type="submission" date="2020-06" db="EMBL/GenBank/DDBJ databases">
        <authorList>
            <person name="Li T."/>
            <person name="Hu X."/>
            <person name="Zhang T."/>
            <person name="Song X."/>
            <person name="Zhang H."/>
            <person name="Dai N."/>
            <person name="Sheng W."/>
            <person name="Hou X."/>
            <person name="Wei L."/>
        </authorList>
    </citation>
    <scope>NUCLEOTIDE SEQUENCE</scope>
    <source>
        <strain evidence="2">3651</strain>
        <tissue evidence="2">Leaf</tissue>
    </source>
</reference>
<evidence type="ECO:0000313" key="3">
    <source>
        <dbReference type="Proteomes" id="UP001293254"/>
    </source>
</evidence>
<name>A0AAE2CP87_9LAMI</name>
<dbReference type="Proteomes" id="UP001293254">
    <property type="component" value="Unassembled WGS sequence"/>
</dbReference>
<sequence length="339" mass="36666">MEESEKRRERLKAMRMEAAQAGVNTDSESSGFPSRGLSNPLIESETTSASSLQYTSPRFDYYTDPMAAFSGSRRRNNTSHQVSQGHYNTPPRPVYRGMTPTPVYQNPPPNPPGPVYHGMTPTPVYQNPPPNPPGQRIFHPPGAHFSHGPIGSPMEANSPLSRPQGNPPSAWGGSGGAFSYSRPPNLYRGGNFSSPGFGGDSPNVKYGRGRGQGYNSSSHYDSGRGRGRSTANSMSPSSGPSSSRGRGSRDSVSAELRPDLYYSKDMLEDPWKNMTPVVWKGVPASDSDKSWLPKSIQTKKAKVSSQASQPSISQQSLAEYLAASFNDSNDEAVDEERGT</sequence>
<dbReference type="GO" id="GO:0035196">
    <property type="term" value="P:miRNA processing"/>
    <property type="evidence" value="ECO:0007669"/>
    <property type="project" value="InterPro"/>
</dbReference>
<comment type="caution">
    <text evidence="2">The sequence shown here is derived from an EMBL/GenBank/DDBJ whole genome shotgun (WGS) entry which is preliminary data.</text>
</comment>
<feature type="compositionally biased region" description="Polar residues" evidence="1">
    <location>
        <begin position="22"/>
        <end position="32"/>
    </location>
</feature>
<feature type="region of interest" description="Disordered" evidence="1">
    <location>
        <begin position="1"/>
        <end position="54"/>
    </location>
</feature>
<feature type="compositionally biased region" description="Low complexity" evidence="1">
    <location>
        <begin position="233"/>
        <end position="253"/>
    </location>
</feature>
<feature type="region of interest" description="Disordered" evidence="1">
    <location>
        <begin position="68"/>
        <end position="258"/>
    </location>
</feature>